<sequence length="221" mass="24172">MTQQNLTQRLVSLPPTIQKAAHRRPTGKYPRANNNKPGQGNLPLGAQVGPPLEMRITLTQSAPSSAAATNPPPLSLLAPTYSFHSLLQPDLERHVALQRICHRRKQPPPPSTPTTIGGLPYSPITRFHRHRYGAQHTLLRRSALPSLPDLPEDCAAPTSTRVGVREEGGCCSWRPVHRAKVVAGARASVRRERQLRGTRFSATSIGARHLHDSHGMVLAPI</sequence>
<reference evidence="3" key="3">
    <citation type="submission" date="2025-08" db="UniProtKB">
        <authorList>
            <consortium name="RefSeq"/>
        </authorList>
    </citation>
    <scope>IDENTIFICATION</scope>
    <source>
        <strain evidence="3">CBS 342.82</strain>
    </source>
</reference>
<protein>
    <submittedName>
        <fullName evidence="3">Uncharacterized protein</fullName>
    </submittedName>
</protein>
<feature type="region of interest" description="Disordered" evidence="1">
    <location>
        <begin position="1"/>
        <end position="48"/>
    </location>
</feature>
<dbReference type="Proteomes" id="UP000504637">
    <property type="component" value="Unplaced"/>
</dbReference>
<feature type="compositionally biased region" description="Polar residues" evidence="1">
    <location>
        <begin position="1"/>
        <end position="10"/>
    </location>
</feature>
<evidence type="ECO:0000313" key="3">
    <source>
        <dbReference type="RefSeq" id="XP_033455026.1"/>
    </source>
</evidence>
<keyword evidence="2" id="KW-1185">Reference proteome</keyword>
<proteinExistence type="predicted"/>
<evidence type="ECO:0000256" key="1">
    <source>
        <dbReference type="SAM" id="MobiDB-lite"/>
    </source>
</evidence>
<dbReference type="GeneID" id="54356894"/>
<gene>
    <name evidence="3" type="ORF">K489DRAFT_136870</name>
</gene>
<reference evidence="3" key="2">
    <citation type="submission" date="2020-04" db="EMBL/GenBank/DDBJ databases">
        <authorList>
            <consortium name="NCBI Genome Project"/>
        </authorList>
    </citation>
    <scope>NUCLEOTIDE SEQUENCE</scope>
    <source>
        <strain evidence="3">CBS 342.82</strain>
    </source>
</reference>
<reference evidence="3" key="1">
    <citation type="submission" date="2020-01" db="EMBL/GenBank/DDBJ databases">
        <authorList>
            <consortium name="DOE Joint Genome Institute"/>
            <person name="Haridas S."/>
            <person name="Albert R."/>
            <person name="Binder M."/>
            <person name="Bloem J."/>
            <person name="Labutti K."/>
            <person name="Salamov A."/>
            <person name="Andreopoulos B."/>
            <person name="Baker S.E."/>
            <person name="Barry K."/>
            <person name="Bills G."/>
            <person name="Bluhm B.H."/>
            <person name="Cannon C."/>
            <person name="Castanera R."/>
            <person name="Culley D.E."/>
            <person name="Daum C."/>
            <person name="Ezra D."/>
            <person name="Gonzalez J.B."/>
            <person name="Henrissat B."/>
            <person name="Kuo A."/>
            <person name="Liang C."/>
            <person name="Lipzen A."/>
            <person name="Lutzoni F."/>
            <person name="Magnuson J."/>
            <person name="Mondo S."/>
            <person name="Nolan M."/>
            <person name="Ohm R."/>
            <person name="Pangilinan J."/>
            <person name="Park H.-J."/>
            <person name="Ramirez L."/>
            <person name="Alfaro M."/>
            <person name="Sun H."/>
            <person name="Tritt A."/>
            <person name="Yoshinaga Y."/>
            <person name="Zwiers L.-H."/>
            <person name="Turgeon B.G."/>
            <person name="Goodwin S.B."/>
            <person name="Spatafora J.W."/>
            <person name="Crous P.W."/>
            <person name="Grigoriev I.V."/>
        </authorList>
    </citation>
    <scope>NUCLEOTIDE SEQUENCE</scope>
    <source>
        <strain evidence="3">CBS 342.82</strain>
    </source>
</reference>
<dbReference type="RefSeq" id="XP_033455026.1">
    <property type="nucleotide sequence ID" value="XM_033599095.1"/>
</dbReference>
<organism evidence="3">
    <name type="scientific">Dissoconium aciculare CBS 342.82</name>
    <dbReference type="NCBI Taxonomy" id="1314786"/>
    <lineage>
        <taxon>Eukaryota</taxon>
        <taxon>Fungi</taxon>
        <taxon>Dikarya</taxon>
        <taxon>Ascomycota</taxon>
        <taxon>Pezizomycotina</taxon>
        <taxon>Dothideomycetes</taxon>
        <taxon>Dothideomycetidae</taxon>
        <taxon>Mycosphaerellales</taxon>
        <taxon>Dissoconiaceae</taxon>
        <taxon>Dissoconium</taxon>
    </lineage>
</organism>
<evidence type="ECO:0000313" key="2">
    <source>
        <dbReference type="Proteomes" id="UP000504637"/>
    </source>
</evidence>
<accession>A0A6J3LQ55</accession>
<dbReference type="AlphaFoldDB" id="A0A6J3LQ55"/>
<name>A0A6J3LQ55_9PEZI</name>